<feature type="compositionally biased region" description="Polar residues" evidence="1">
    <location>
        <begin position="1"/>
        <end position="12"/>
    </location>
</feature>
<sequence length="79" mass="8184">MAGTSDTNNKSGNGVRVQASVSHQMQQWLSESDKEAPWTPLGLTNPSAGHVAANTVTGGNPEILLDNSTIQTHNGGNNA</sequence>
<organism evidence="2 3">
    <name type="scientific">Hypocrea atroviridis (strain ATCC 20476 / IMI 206040)</name>
    <name type="common">Trichoderma atroviride</name>
    <dbReference type="NCBI Taxonomy" id="452589"/>
    <lineage>
        <taxon>Eukaryota</taxon>
        <taxon>Fungi</taxon>
        <taxon>Dikarya</taxon>
        <taxon>Ascomycota</taxon>
        <taxon>Pezizomycotina</taxon>
        <taxon>Sordariomycetes</taxon>
        <taxon>Hypocreomycetidae</taxon>
        <taxon>Hypocreales</taxon>
        <taxon>Hypocreaceae</taxon>
        <taxon>Trichoderma</taxon>
    </lineage>
</organism>
<accession>G9NT50</accession>
<evidence type="ECO:0000313" key="3">
    <source>
        <dbReference type="Proteomes" id="UP000005426"/>
    </source>
</evidence>
<evidence type="ECO:0000256" key="1">
    <source>
        <dbReference type="SAM" id="MobiDB-lite"/>
    </source>
</evidence>
<dbReference type="AlphaFoldDB" id="G9NT50"/>
<evidence type="ECO:0000313" key="2">
    <source>
        <dbReference type="EMBL" id="EHK45898.1"/>
    </source>
</evidence>
<feature type="compositionally biased region" description="Polar residues" evidence="1">
    <location>
        <begin position="19"/>
        <end position="30"/>
    </location>
</feature>
<comment type="caution">
    <text evidence="2">The sequence shown here is derived from an EMBL/GenBank/DDBJ whole genome shotgun (WGS) entry which is preliminary data.</text>
</comment>
<dbReference type="Proteomes" id="UP000005426">
    <property type="component" value="Unassembled WGS sequence"/>
</dbReference>
<gene>
    <name evidence="2" type="ORF">TRIATDRAFT_318023</name>
</gene>
<reference evidence="2 3" key="1">
    <citation type="journal article" date="2011" name="Genome Biol.">
        <title>Comparative genome sequence analysis underscores mycoparasitism as the ancestral life style of Trichoderma.</title>
        <authorList>
            <person name="Kubicek C.P."/>
            <person name="Herrera-Estrella A."/>
            <person name="Seidl-Seiboth V."/>
            <person name="Martinez D.A."/>
            <person name="Druzhinina I.S."/>
            <person name="Thon M."/>
            <person name="Zeilinger S."/>
            <person name="Casas-Flores S."/>
            <person name="Horwitz B.A."/>
            <person name="Mukherjee P.K."/>
            <person name="Mukherjee M."/>
            <person name="Kredics L."/>
            <person name="Alcaraz L.D."/>
            <person name="Aerts A."/>
            <person name="Antal Z."/>
            <person name="Atanasova L."/>
            <person name="Cervantes-Badillo M.G."/>
            <person name="Challacombe J."/>
            <person name="Chertkov O."/>
            <person name="McCluskey K."/>
            <person name="Coulpier F."/>
            <person name="Deshpande N."/>
            <person name="von Doehren H."/>
            <person name="Ebbole D.J."/>
            <person name="Esquivel-Naranjo E.U."/>
            <person name="Fekete E."/>
            <person name="Flipphi M."/>
            <person name="Glaser F."/>
            <person name="Gomez-Rodriguez E.Y."/>
            <person name="Gruber S."/>
            <person name="Han C."/>
            <person name="Henrissat B."/>
            <person name="Hermosa R."/>
            <person name="Hernandez-Onate M."/>
            <person name="Karaffa L."/>
            <person name="Kosti I."/>
            <person name="Le Crom S."/>
            <person name="Lindquist E."/>
            <person name="Lucas S."/>
            <person name="Luebeck M."/>
            <person name="Luebeck P.S."/>
            <person name="Margeot A."/>
            <person name="Metz B."/>
            <person name="Misra M."/>
            <person name="Nevalainen H."/>
            <person name="Omann M."/>
            <person name="Packer N."/>
            <person name="Perrone G."/>
            <person name="Uresti-Rivera E.E."/>
            <person name="Salamov A."/>
            <person name="Schmoll M."/>
            <person name="Seiboth B."/>
            <person name="Shapiro H."/>
            <person name="Sukno S."/>
            <person name="Tamayo-Ramos J.A."/>
            <person name="Tisch D."/>
            <person name="Wiest A."/>
            <person name="Wilkinson H.H."/>
            <person name="Zhang M."/>
            <person name="Coutinho P.M."/>
            <person name="Kenerley C.M."/>
            <person name="Monte E."/>
            <person name="Baker S.E."/>
            <person name="Grigoriev I.V."/>
        </authorList>
    </citation>
    <scope>NUCLEOTIDE SEQUENCE [LARGE SCALE GENOMIC DNA]</scope>
    <source>
        <strain evidence="3">ATCC 20476 / IMI 206040</strain>
    </source>
</reference>
<proteinExistence type="predicted"/>
<name>G9NT50_HYPAI</name>
<protein>
    <submittedName>
        <fullName evidence="2">Uncharacterized protein</fullName>
    </submittedName>
</protein>
<feature type="region of interest" description="Disordered" evidence="1">
    <location>
        <begin position="1"/>
        <end position="42"/>
    </location>
</feature>
<dbReference type="OrthoDB" id="10527544at2759"/>
<keyword evidence="3" id="KW-1185">Reference proteome</keyword>
<dbReference type="EMBL" id="ABDG02000023">
    <property type="protein sequence ID" value="EHK45898.1"/>
    <property type="molecule type" value="Genomic_DNA"/>
</dbReference>
<dbReference type="HOGENOM" id="CLU_2606345_0_0_1"/>